<evidence type="ECO:0000256" key="6">
    <source>
        <dbReference type="ARBA" id="ARBA00022840"/>
    </source>
</evidence>
<organism evidence="8 9">
    <name type="scientific">Paludibaculum fermentans</name>
    <dbReference type="NCBI Taxonomy" id="1473598"/>
    <lineage>
        <taxon>Bacteria</taxon>
        <taxon>Pseudomonadati</taxon>
        <taxon>Acidobacteriota</taxon>
        <taxon>Terriglobia</taxon>
        <taxon>Bryobacterales</taxon>
        <taxon>Bryobacteraceae</taxon>
        <taxon>Paludibaculum</taxon>
    </lineage>
</organism>
<sequence length="462" mass="50067">MSFQVGQVVGDYQVEGVLGRGGMGALYKVRNRISQRLDAMKVLLPSVRSSSADITSRFEREIRVHASLRHPNIAELYTAFQLDDQLLMVMELVEGPTLESLLAHAPLPVELSVGIVSQVLSALGYAHRQGVIHRDIKPTNIVLSRGGAVKLIDFGIALAEFNPRMTQTGMVLGSLAYMAPEQLTGLNADARADLYSVGITLYQAVTGRRAIEGANEYEMMNAHVHQQPIPPVQHNPAISQELSAAIVKSLAKNPAHRFQTAEDFRQALSGYMPTSSSAWPQLAASSSETGMHERVATMLPVEKLPSSSRFHSAALAVLNRNLAQYVGPIARHLVMKESRDAPNLDALCQAVASQIAKDSDRAAFLQACRAEFGAETRTVMAPIQTSAPTPPTPTAVTQASMDPAWIDRLKKDLAVQIGPMARVVVDRAAKKASGPNELLATVAAEISSPEERARFLARHRTH</sequence>
<dbReference type="PROSITE" id="PS00108">
    <property type="entry name" value="PROTEIN_KINASE_ST"/>
    <property type="match status" value="1"/>
</dbReference>
<reference evidence="8 9" key="1">
    <citation type="submission" date="2020-10" db="EMBL/GenBank/DDBJ databases">
        <title>Complete genome sequence of Paludibaculum fermentans P105T, a facultatively anaerobic acidobacterium capable of dissimilatory Fe(III) reduction.</title>
        <authorList>
            <person name="Dedysh S.N."/>
            <person name="Beletsky A.V."/>
            <person name="Kulichevskaya I.S."/>
            <person name="Mardanov A.V."/>
            <person name="Ravin N.V."/>
        </authorList>
    </citation>
    <scope>NUCLEOTIDE SEQUENCE [LARGE SCALE GENOMIC DNA]</scope>
    <source>
        <strain evidence="8 9">P105</strain>
    </source>
</reference>
<dbReference type="SUPFAM" id="SSF56112">
    <property type="entry name" value="Protein kinase-like (PK-like)"/>
    <property type="match status" value="1"/>
</dbReference>
<evidence type="ECO:0000313" key="8">
    <source>
        <dbReference type="EMBL" id="QOY90837.1"/>
    </source>
</evidence>
<feature type="domain" description="Protein kinase" evidence="7">
    <location>
        <begin position="12"/>
        <end position="272"/>
    </location>
</feature>
<dbReference type="SMART" id="SM00220">
    <property type="entry name" value="S_TKc"/>
    <property type="match status" value="1"/>
</dbReference>
<dbReference type="Proteomes" id="UP000593892">
    <property type="component" value="Chromosome"/>
</dbReference>
<evidence type="ECO:0000259" key="7">
    <source>
        <dbReference type="PROSITE" id="PS50011"/>
    </source>
</evidence>
<accession>A0A7S7NW27</accession>
<keyword evidence="9" id="KW-1185">Reference proteome</keyword>
<gene>
    <name evidence="8" type="ORF">IRI77_13085</name>
</gene>
<dbReference type="KEGG" id="pfer:IRI77_13085"/>
<dbReference type="RefSeq" id="WP_194452494.1">
    <property type="nucleotide sequence ID" value="NZ_CP063849.1"/>
</dbReference>
<name>A0A7S7NW27_PALFE</name>
<evidence type="ECO:0000256" key="3">
    <source>
        <dbReference type="ARBA" id="ARBA00022679"/>
    </source>
</evidence>
<evidence type="ECO:0000256" key="2">
    <source>
        <dbReference type="ARBA" id="ARBA00022527"/>
    </source>
</evidence>
<evidence type="ECO:0000313" key="9">
    <source>
        <dbReference type="Proteomes" id="UP000593892"/>
    </source>
</evidence>
<proteinExistence type="predicted"/>
<dbReference type="Gene3D" id="1.10.510.10">
    <property type="entry name" value="Transferase(Phosphotransferase) domain 1"/>
    <property type="match status" value="1"/>
</dbReference>
<dbReference type="FunFam" id="1.10.510.10:FF:000021">
    <property type="entry name" value="Serine/threonine protein kinase"/>
    <property type="match status" value="1"/>
</dbReference>
<dbReference type="PANTHER" id="PTHR43289:SF6">
    <property type="entry name" value="SERINE_THREONINE-PROTEIN KINASE NEKL-3"/>
    <property type="match status" value="1"/>
</dbReference>
<dbReference type="EMBL" id="CP063849">
    <property type="protein sequence ID" value="QOY90837.1"/>
    <property type="molecule type" value="Genomic_DNA"/>
</dbReference>
<keyword evidence="5 8" id="KW-0418">Kinase</keyword>
<keyword evidence="6" id="KW-0067">ATP-binding</keyword>
<evidence type="ECO:0000256" key="4">
    <source>
        <dbReference type="ARBA" id="ARBA00022741"/>
    </source>
</evidence>
<dbReference type="Gene3D" id="3.30.200.20">
    <property type="entry name" value="Phosphorylase Kinase, domain 1"/>
    <property type="match status" value="1"/>
</dbReference>
<dbReference type="CDD" id="cd14014">
    <property type="entry name" value="STKc_PknB_like"/>
    <property type="match status" value="1"/>
</dbReference>
<dbReference type="EC" id="2.7.11.1" evidence="1"/>
<protein>
    <recommendedName>
        <fullName evidence="1">non-specific serine/threonine protein kinase</fullName>
        <ecNumber evidence="1">2.7.11.1</ecNumber>
    </recommendedName>
</protein>
<dbReference type="Pfam" id="PF26309">
    <property type="entry name" value="DUF8082"/>
    <property type="match status" value="2"/>
</dbReference>
<keyword evidence="4" id="KW-0547">Nucleotide-binding</keyword>
<keyword evidence="2 8" id="KW-0723">Serine/threonine-protein kinase</keyword>
<dbReference type="AlphaFoldDB" id="A0A7S7NW27"/>
<dbReference type="InterPro" id="IPR000719">
    <property type="entry name" value="Prot_kinase_dom"/>
</dbReference>
<evidence type="ECO:0000256" key="5">
    <source>
        <dbReference type="ARBA" id="ARBA00022777"/>
    </source>
</evidence>
<dbReference type="GO" id="GO:0004674">
    <property type="term" value="F:protein serine/threonine kinase activity"/>
    <property type="evidence" value="ECO:0007669"/>
    <property type="project" value="UniProtKB-KW"/>
</dbReference>
<keyword evidence="3" id="KW-0808">Transferase</keyword>
<dbReference type="PROSITE" id="PS50011">
    <property type="entry name" value="PROTEIN_KINASE_DOM"/>
    <property type="match status" value="1"/>
</dbReference>
<dbReference type="InterPro" id="IPR008271">
    <property type="entry name" value="Ser/Thr_kinase_AS"/>
</dbReference>
<dbReference type="InterPro" id="IPR058395">
    <property type="entry name" value="DUF8082"/>
</dbReference>
<dbReference type="Pfam" id="PF00069">
    <property type="entry name" value="Pkinase"/>
    <property type="match status" value="1"/>
</dbReference>
<evidence type="ECO:0000256" key="1">
    <source>
        <dbReference type="ARBA" id="ARBA00012513"/>
    </source>
</evidence>
<dbReference type="GO" id="GO:0005524">
    <property type="term" value="F:ATP binding"/>
    <property type="evidence" value="ECO:0007669"/>
    <property type="project" value="UniProtKB-KW"/>
</dbReference>
<dbReference type="PANTHER" id="PTHR43289">
    <property type="entry name" value="MITOGEN-ACTIVATED PROTEIN KINASE KINASE KINASE 20-RELATED"/>
    <property type="match status" value="1"/>
</dbReference>
<dbReference type="InterPro" id="IPR011009">
    <property type="entry name" value="Kinase-like_dom_sf"/>
</dbReference>